<dbReference type="CDD" id="cd03424">
    <property type="entry name" value="NUDIX_ADPRase_Nudt5_UGPPase_Nudt14"/>
    <property type="match status" value="1"/>
</dbReference>
<evidence type="ECO:0000256" key="1">
    <source>
        <dbReference type="ARBA" id="ARBA00001946"/>
    </source>
</evidence>
<feature type="domain" description="Nudix hydrolase" evidence="3">
    <location>
        <begin position="43"/>
        <end position="173"/>
    </location>
</feature>
<dbReference type="PANTHER" id="PTHR11839:SF18">
    <property type="entry name" value="NUDIX HYDROLASE DOMAIN-CONTAINING PROTEIN"/>
    <property type="match status" value="1"/>
</dbReference>
<dbReference type="SUPFAM" id="SSF55811">
    <property type="entry name" value="Nudix"/>
    <property type="match status" value="1"/>
</dbReference>
<keyword evidence="2 4" id="KW-0378">Hydrolase</keyword>
<dbReference type="PROSITE" id="PS00893">
    <property type="entry name" value="NUDIX_BOX"/>
    <property type="match status" value="1"/>
</dbReference>
<evidence type="ECO:0000256" key="2">
    <source>
        <dbReference type="ARBA" id="ARBA00022801"/>
    </source>
</evidence>
<sequence length="201" mass="21808">MDDSVDPGAWTRLSEREAYAHFIRVRVDTYRTGSGSVSEWDVLVQPDCVCVVAFTAHGTALVFEQFRVGPERWIAEIPGGIVDPGEEPVAAALRELREETGFVAGAHWYGGSEWTGASSTRRKHVVIAGDCRRAGAPEWGADESGIVRELPSRDLLDHLLAGEATDSGPAVRALVRFARAVDVPAELTALRETVRSLLLDA</sequence>
<proteinExistence type="predicted"/>
<gene>
    <name evidence="4" type="ORF">AAME72_04310</name>
</gene>
<dbReference type="GO" id="GO:0006753">
    <property type="term" value="P:nucleoside phosphate metabolic process"/>
    <property type="evidence" value="ECO:0007669"/>
    <property type="project" value="TreeGrafter"/>
</dbReference>
<dbReference type="PANTHER" id="PTHR11839">
    <property type="entry name" value="UDP/ADP-SUGAR PYROPHOSPHATASE"/>
    <property type="match status" value="1"/>
</dbReference>
<comment type="cofactor">
    <cofactor evidence="1">
        <name>Mg(2+)</name>
        <dbReference type="ChEBI" id="CHEBI:18420"/>
    </cofactor>
</comment>
<dbReference type="AlphaFoldDB" id="A0AAU7GGM8"/>
<organism evidence="4">
    <name type="scientific">Leifsonia sp. NPDC080035</name>
    <dbReference type="NCBI Taxonomy" id="3143936"/>
    <lineage>
        <taxon>Bacteria</taxon>
        <taxon>Bacillati</taxon>
        <taxon>Actinomycetota</taxon>
        <taxon>Actinomycetes</taxon>
        <taxon>Micrococcales</taxon>
        <taxon>Microbacteriaceae</taxon>
        <taxon>Leifsonia</taxon>
    </lineage>
</organism>
<dbReference type="EC" id="3.6.-.-" evidence="4"/>
<name>A0AAU7GGM8_9MICO</name>
<evidence type="ECO:0000259" key="3">
    <source>
        <dbReference type="PROSITE" id="PS51462"/>
    </source>
</evidence>
<dbReference type="RefSeq" id="WP_348789004.1">
    <property type="nucleotide sequence ID" value="NZ_CP157390.1"/>
</dbReference>
<dbReference type="EMBL" id="CP157390">
    <property type="protein sequence ID" value="XBM49084.1"/>
    <property type="molecule type" value="Genomic_DNA"/>
</dbReference>
<dbReference type="GO" id="GO:0016787">
    <property type="term" value="F:hydrolase activity"/>
    <property type="evidence" value="ECO:0007669"/>
    <property type="project" value="UniProtKB-KW"/>
</dbReference>
<dbReference type="Gene3D" id="3.90.79.10">
    <property type="entry name" value="Nucleoside Triphosphate Pyrophosphohydrolase"/>
    <property type="match status" value="1"/>
</dbReference>
<protein>
    <submittedName>
        <fullName evidence="4">NUDIX hydrolase</fullName>
        <ecNumber evidence="4">3.6.-.-</ecNumber>
    </submittedName>
</protein>
<reference evidence="4" key="1">
    <citation type="submission" date="2024-05" db="EMBL/GenBank/DDBJ databases">
        <title>The Natural Products Discovery Center: Release of the First 8490 Sequenced Strains for Exploring Actinobacteria Biosynthetic Diversity.</title>
        <authorList>
            <person name="Kalkreuter E."/>
            <person name="Kautsar S.A."/>
            <person name="Yang D."/>
            <person name="Bader C.D."/>
            <person name="Teijaro C.N."/>
            <person name="Fluegel L."/>
            <person name="Davis C.M."/>
            <person name="Simpson J.R."/>
            <person name="Lauterbach L."/>
            <person name="Steele A.D."/>
            <person name="Gui C."/>
            <person name="Meng S."/>
            <person name="Li G."/>
            <person name="Viehrig K."/>
            <person name="Ye F."/>
            <person name="Su P."/>
            <person name="Kiefer A.F."/>
            <person name="Nichols A."/>
            <person name="Cepeda A.J."/>
            <person name="Yan W."/>
            <person name="Fan B."/>
            <person name="Jiang Y."/>
            <person name="Adhikari A."/>
            <person name="Zheng C.-J."/>
            <person name="Schuster L."/>
            <person name="Cowan T.M."/>
            <person name="Smanski M.J."/>
            <person name="Chevrette M.G."/>
            <person name="de Carvalho L.P.S."/>
            <person name="Shen B."/>
        </authorList>
    </citation>
    <scope>NUCLEOTIDE SEQUENCE</scope>
    <source>
        <strain evidence="4">NPDC080035</strain>
    </source>
</reference>
<dbReference type="InterPro" id="IPR020084">
    <property type="entry name" value="NUDIX_hydrolase_CS"/>
</dbReference>
<evidence type="ECO:0000313" key="4">
    <source>
        <dbReference type="EMBL" id="XBM49084.1"/>
    </source>
</evidence>
<dbReference type="InterPro" id="IPR000086">
    <property type="entry name" value="NUDIX_hydrolase_dom"/>
</dbReference>
<dbReference type="PROSITE" id="PS51462">
    <property type="entry name" value="NUDIX"/>
    <property type="match status" value="1"/>
</dbReference>
<dbReference type="Pfam" id="PF00293">
    <property type="entry name" value="NUDIX"/>
    <property type="match status" value="1"/>
</dbReference>
<dbReference type="InterPro" id="IPR015797">
    <property type="entry name" value="NUDIX_hydrolase-like_dom_sf"/>
</dbReference>
<accession>A0AAU7GGM8</accession>
<dbReference type="GO" id="GO:0019693">
    <property type="term" value="P:ribose phosphate metabolic process"/>
    <property type="evidence" value="ECO:0007669"/>
    <property type="project" value="TreeGrafter"/>
</dbReference>